<feature type="transmembrane region" description="Helical" evidence="5">
    <location>
        <begin position="12"/>
        <end position="32"/>
    </location>
</feature>
<keyword evidence="2 5" id="KW-0812">Transmembrane</keyword>
<accession>A0A5B9DGQ7</accession>
<dbReference type="Proteomes" id="UP000321408">
    <property type="component" value="Chromosome"/>
</dbReference>
<dbReference type="PANTHER" id="PTHR43847:SF1">
    <property type="entry name" value="BLL3993 PROTEIN"/>
    <property type="match status" value="1"/>
</dbReference>
<dbReference type="EMBL" id="CP042905">
    <property type="protein sequence ID" value="QEE17913.1"/>
    <property type="molecule type" value="Genomic_DNA"/>
</dbReference>
<comment type="subcellular location">
    <subcellularLocation>
        <location evidence="1">Endomembrane system</location>
        <topology evidence="1">Multi-pass membrane protein</topology>
    </subcellularLocation>
</comment>
<dbReference type="Gene3D" id="1.20.120.1630">
    <property type="match status" value="1"/>
</dbReference>
<dbReference type="InterPro" id="IPR052527">
    <property type="entry name" value="Metal_cation-efflux_comp"/>
</dbReference>
<feature type="transmembrane region" description="Helical" evidence="5">
    <location>
        <begin position="124"/>
        <end position="148"/>
    </location>
</feature>
<feature type="transmembrane region" description="Helical" evidence="5">
    <location>
        <begin position="80"/>
        <end position="103"/>
    </location>
</feature>
<evidence type="ECO:0000256" key="1">
    <source>
        <dbReference type="ARBA" id="ARBA00004127"/>
    </source>
</evidence>
<protein>
    <submittedName>
        <fullName evidence="6">Isoprenylcysteine carboxylmethyltransferase family protein</fullName>
        <ecNumber evidence="6">2.1.1.100</ecNumber>
        <ecNumber evidence="6">2.1.1.334</ecNumber>
    </submittedName>
</protein>
<feature type="transmembrane region" description="Helical" evidence="5">
    <location>
        <begin position="53"/>
        <end position="74"/>
    </location>
</feature>
<dbReference type="InterPro" id="IPR007318">
    <property type="entry name" value="Phopholipid_MeTrfase"/>
</dbReference>
<sequence length="186" mass="21644">MEFFPPLEFSILGGWILLIIEWSIPILTLSLAPHETRKKLLDRTHFSKKQKQFLIFSKLFSLILLILIFFTPLSLNSPEFYIGIIIFFVGSLIQIIALINFIKTPMDKPVTTGMYKISRHPQDTSIFISYIGICLSIGSWVALILLFLGHIFKHYSVLAEEEACAELYGEIYEEYRKKIPRYLLFF</sequence>
<evidence type="ECO:0000313" key="7">
    <source>
        <dbReference type="Proteomes" id="UP000321408"/>
    </source>
</evidence>
<dbReference type="PANTHER" id="PTHR43847">
    <property type="entry name" value="BLL3993 PROTEIN"/>
    <property type="match status" value="1"/>
</dbReference>
<dbReference type="GO" id="GO:0012505">
    <property type="term" value="C:endomembrane system"/>
    <property type="evidence" value="ECO:0007669"/>
    <property type="project" value="UniProtKB-SubCell"/>
</dbReference>
<keyword evidence="6" id="KW-0808">Transferase</keyword>
<dbReference type="EC" id="2.1.1.100" evidence="6"/>
<dbReference type="RefSeq" id="WP_147664791.1">
    <property type="nucleotide sequence ID" value="NZ_CP042905.2"/>
</dbReference>
<dbReference type="Pfam" id="PF04191">
    <property type="entry name" value="PEMT"/>
    <property type="match status" value="1"/>
</dbReference>
<dbReference type="KEGG" id="psyt:DSAG12_03751"/>
<keyword evidence="4 5" id="KW-0472">Membrane</keyword>
<reference evidence="6 7" key="2">
    <citation type="journal article" date="2024" name="Int. J. Syst. Evol. Microbiol.">
        <title>Promethearchaeum syntrophicum gen. nov., sp. nov., an anaerobic, obligately syntrophic archaeon, the first isolate of the lineage 'Asgard' archaea, and proposal of the new archaeal phylum Promethearchaeota phyl. nov. and kingdom Promethearchaeati regn. nov.</title>
        <authorList>
            <person name="Imachi H."/>
            <person name="Nobu M.K."/>
            <person name="Kato S."/>
            <person name="Takaki Y."/>
            <person name="Miyazaki M."/>
            <person name="Miyata M."/>
            <person name="Ogawara M."/>
            <person name="Saito Y."/>
            <person name="Sakai S."/>
            <person name="Tahara Y.O."/>
            <person name="Takano Y."/>
            <person name="Tasumi E."/>
            <person name="Uematsu K."/>
            <person name="Yoshimura T."/>
            <person name="Itoh T."/>
            <person name="Ohkuma M."/>
            <person name="Takai K."/>
        </authorList>
    </citation>
    <scope>NUCLEOTIDE SEQUENCE [LARGE SCALE GENOMIC DNA]</scope>
    <source>
        <strain evidence="6 7">MK-D1</strain>
    </source>
</reference>
<evidence type="ECO:0000313" key="6">
    <source>
        <dbReference type="EMBL" id="QEE17913.1"/>
    </source>
</evidence>
<keyword evidence="6" id="KW-0489">Methyltransferase</keyword>
<keyword evidence="7" id="KW-1185">Reference proteome</keyword>
<organism evidence="6 7">
    <name type="scientific">Promethearchaeum syntrophicum</name>
    <dbReference type="NCBI Taxonomy" id="2594042"/>
    <lineage>
        <taxon>Archaea</taxon>
        <taxon>Promethearchaeati</taxon>
        <taxon>Promethearchaeota</taxon>
        <taxon>Promethearchaeia</taxon>
        <taxon>Promethearchaeales</taxon>
        <taxon>Promethearchaeaceae</taxon>
        <taxon>Promethearchaeum</taxon>
    </lineage>
</organism>
<dbReference type="GeneID" id="41331719"/>
<dbReference type="OrthoDB" id="148346at2157"/>
<proteinExistence type="predicted"/>
<evidence type="ECO:0000256" key="5">
    <source>
        <dbReference type="SAM" id="Phobius"/>
    </source>
</evidence>
<evidence type="ECO:0000256" key="4">
    <source>
        <dbReference type="ARBA" id="ARBA00023136"/>
    </source>
</evidence>
<reference evidence="6 7" key="1">
    <citation type="journal article" date="2020" name="Nature">
        <title>Isolation of an archaeon at the prokaryote-eukaryote interface.</title>
        <authorList>
            <person name="Imachi H."/>
            <person name="Nobu M.K."/>
            <person name="Nakahara N."/>
            <person name="Morono Y."/>
            <person name="Ogawara M."/>
            <person name="Takaki Y."/>
            <person name="Takano Y."/>
            <person name="Uematsu K."/>
            <person name="Ikuta T."/>
            <person name="Ito M."/>
            <person name="Matsui Y."/>
            <person name="Miyazaki M."/>
            <person name="Murata K."/>
            <person name="Saito Y."/>
            <person name="Sakai S."/>
            <person name="Song C."/>
            <person name="Tasumi E."/>
            <person name="Yamanaka Y."/>
            <person name="Yamaguchi T."/>
            <person name="Kamagata Y."/>
            <person name="Tamaki H."/>
            <person name="Takai K."/>
        </authorList>
    </citation>
    <scope>NUCLEOTIDE SEQUENCE [LARGE SCALE GENOMIC DNA]</scope>
    <source>
        <strain evidence="6 7">MK-D1</strain>
    </source>
</reference>
<evidence type="ECO:0000256" key="2">
    <source>
        <dbReference type="ARBA" id="ARBA00022692"/>
    </source>
</evidence>
<name>A0A5B9DGQ7_9ARCH</name>
<keyword evidence="3 5" id="KW-1133">Transmembrane helix</keyword>
<gene>
    <name evidence="6" type="ORF">DSAG12_03751</name>
</gene>
<evidence type="ECO:0000256" key="3">
    <source>
        <dbReference type="ARBA" id="ARBA00022989"/>
    </source>
</evidence>
<dbReference type="AlphaFoldDB" id="A0A5B9DGQ7"/>
<dbReference type="EC" id="2.1.1.334" evidence="6"/>